<dbReference type="Proteomes" id="UP000597444">
    <property type="component" value="Unassembled WGS sequence"/>
</dbReference>
<feature type="repeat" description="TPR" evidence="3">
    <location>
        <begin position="624"/>
        <end position="657"/>
    </location>
</feature>
<dbReference type="PROSITE" id="PS50005">
    <property type="entry name" value="TPR"/>
    <property type="match status" value="8"/>
</dbReference>
<feature type="repeat" description="TPR" evidence="3">
    <location>
        <begin position="171"/>
        <end position="204"/>
    </location>
</feature>
<dbReference type="Pfam" id="PF13432">
    <property type="entry name" value="TPR_16"/>
    <property type="match status" value="5"/>
</dbReference>
<evidence type="ECO:0000256" key="1">
    <source>
        <dbReference type="ARBA" id="ARBA00022737"/>
    </source>
</evidence>
<dbReference type="PANTHER" id="PTHR44943:SF8">
    <property type="entry name" value="TPR REPEAT-CONTAINING PROTEIN MJ0263"/>
    <property type="match status" value="1"/>
</dbReference>
<dbReference type="InterPro" id="IPR019734">
    <property type="entry name" value="TPR_rpt"/>
</dbReference>
<reference evidence="4" key="1">
    <citation type="submission" date="2020-10" db="EMBL/GenBank/DDBJ databases">
        <title>Taxonomic study of unclassified bacteria belonging to the class Ktedonobacteria.</title>
        <authorList>
            <person name="Yabe S."/>
            <person name="Wang C.M."/>
            <person name="Zheng Y."/>
            <person name="Sakai Y."/>
            <person name="Cavaletti L."/>
            <person name="Monciardini P."/>
            <person name="Donadio S."/>
        </authorList>
    </citation>
    <scope>NUCLEOTIDE SEQUENCE</scope>
    <source>
        <strain evidence="4">ID150040</strain>
    </source>
</reference>
<feature type="repeat" description="TPR" evidence="3">
    <location>
        <begin position="556"/>
        <end position="589"/>
    </location>
</feature>
<organism evidence="4 5">
    <name type="scientific">Reticulibacter mediterranei</name>
    <dbReference type="NCBI Taxonomy" id="2778369"/>
    <lineage>
        <taxon>Bacteria</taxon>
        <taxon>Bacillati</taxon>
        <taxon>Chloroflexota</taxon>
        <taxon>Ktedonobacteria</taxon>
        <taxon>Ktedonobacterales</taxon>
        <taxon>Reticulibacteraceae</taxon>
        <taxon>Reticulibacter</taxon>
    </lineage>
</organism>
<dbReference type="PANTHER" id="PTHR44943">
    <property type="entry name" value="CELLULOSE SYNTHASE OPERON PROTEIN C"/>
    <property type="match status" value="1"/>
</dbReference>
<dbReference type="RefSeq" id="WP_220207112.1">
    <property type="nucleotide sequence ID" value="NZ_BNJK01000001.1"/>
</dbReference>
<accession>A0A8J3N2W4</accession>
<dbReference type="SUPFAM" id="SSF48452">
    <property type="entry name" value="TPR-like"/>
    <property type="match status" value="2"/>
</dbReference>
<feature type="repeat" description="TPR" evidence="3">
    <location>
        <begin position="318"/>
        <end position="351"/>
    </location>
</feature>
<dbReference type="InterPro" id="IPR051685">
    <property type="entry name" value="Ycf3/AcsC/BcsC/TPR_MFPF"/>
</dbReference>
<dbReference type="PROSITE" id="PS50293">
    <property type="entry name" value="TPR_REGION"/>
    <property type="match status" value="1"/>
</dbReference>
<proteinExistence type="predicted"/>
<sequence length="835" mass="95607">MDITPLIPDGYDGPIKQLTCRICKHVFYITQQEYQQSPQIRFCHECSLIMLEELEKTQEASPLTPPSVREKPVARAPLPSSVAFIQPIPLPQPRTIDREKMTVEQLFEEAKMLRKTWRYKEALSSYEQILQQEPACLAALYKKASILYQTSHEQEALMAYERILQLDSASAKAYVGKGWALHSLHRHEESLTAFDQALQLDSASAKARFGKWFVLDYLHYDREAEAISPWKTEKEVHERRVAQPCHTAKDYYKKGIVLVALDRKQDALQAFEDCLRLDPLYLDAYKRMSRVYLYRREHEDEKALAVFDRALSLYPDCAELHRERASVLIRLKRYQEALLACDQALQLDPTSYLVYLEKGECLGYLGKYGEALHVLEYAIQLHPWELLYKQKAEVLTKLRRYEEAVEAYDQVIRLDPIDFFSYKSKIDFLLQVGRDADALATYDQFIERIPYSFKGYQEKLSFLLHDQKRYADSLATCEQCLVRNPEMVQAHEWKGRTLCYLDRYEDALLSYEEALRLDTNDEDLYVGKAGVLASLKRFDEALTVCEQALQLAPAKASVYKKKAGILSRLKRYQEALSAYQKVVQLEPDDAFAYEDAGDTLCKLEQFADAIKAYNQALRLSPDFTRIYQSKAHALEKLGDHEQALAAYNKALQLHPKNSHLLFSRAGVLKKLLRYKEANADYLSVQASAQTGKSDPLLAVCCIIAQVDLKEVAEAQTRLQAAGKEISNEAIEAEIHLMYQEQKIASLKSSPLFQPICLIVREMQEWSGTPKQLKELLSTRFPDDFKKLPRSPAKLVDVLKEITPALQAEGIAVGLPPETVLVTLTKAGAEKQQHSE</sequence>
<dbReference type="AlphaFoldDB" id="A0A8J3N2W4"/>
<dbReference type="Pfam" id="PF13181">
    <property type="entry name" value="TPR_8"/>
    <property type="match status" value="3"/>
</dbReference>
<gene>
    <name evidence="4" type="ORF">KSF_065370</name>
</gene>
<evidence type="ECO:0000313" key="4">
    <source>
        <dbReference type="EMBL" id="GHO96489.1"/>
    </source>
</evidence>
<feature type="repeat" description="TPR" evidence="3">
    <location>
        <begin position="590"/>
        <end position="623"/>
    </location>
</feature>
<evidence type="ECO:0000256" key="2">
    <source>
        <dbReference type="ARBA" id="ARBA00022803"/>
    </source>
</evidence>
<dbReference type="Gene3D" id="1.25.40.10">
    <property type="entry name" value="Tetratricopeptide repeat domain"/>
    <property type="match status" value="7"/>
</dbReference>
<evidence type="ECO:0008006" key="6">
    <source>
        <dbReference type="Google" id="ProtNLM"/>
    </source>
</evidence>
<keyword evidence="2 3" id="KW-0802">TPR repeat</keyword>
<protein>
    <recommendedName>
        <fullName evidence="6">Tetratricopeptide repeat protein</fullName>
    </recommendedName>
</protein>
<feature type="repeat" description="TPR" evidence="3">
    <location>
        <begin position="385"/>
        <end position="418"/>
    </location>
</feature>
<evidence type="ECO:0000313" key="5">
    <source>
        <dbReference type="Proteomes" id="UP000597444"/>
    </source>
</evidence>
<name>A0A8J3N2W4_9CHLR</name>
<keyword evidence="5" id="KW-1185">Reference proteome</keyword>
<dbReference type="EMBL" id="BNJK01000001">
    <property type="protein sequence ID" value="GHO96489.1"/>
    <property type="molecule type" value="Genomic_DNA"/>
</dbReference>
<dbReference type="InterPro" id="IPR011990">
    <property type="entry name" value="TPR-like_helical_dom_sf"/>
</dbReference>
<evidence type="ECO:0000256" key="3">
    <source>
        <dbReference type="PROSITE-ProRule" id="PRU00339"/>
    </source>
</evidence>
<dbReference type="SMART" id="SM00028">
    <property type="entry name" value="TPR"/>
    <property type="match status" value="13"/>
</dbReference>
<keyword evidence="1" id="KW-0677">Repeat</keyword>
<comment type="caution">
    <text evidence="4">The sequence shown here is derived from an EMBL/GenBank/DDBJ whole genome shotgun (WGS) entry which is preliminary data.</text>
</comment>
<feature type="repeat" description="TPR" evidence="3">
    <location>
        <begin position="488"/>
        <end position="521"/>
    </location>
</feature>
<feature type="repeat" description="TPR" evidence="3">
    <location>
        <begin position="248"/>
        <end position="281"/>
    </location>
</feature>